<evidence type="ECO:0000259" key="5">
    <source>
        <dbReference type="SMART" id="SM01175"/>
    </source>
</evidence>
<keyword evidence="4" id="KW-0862">Zinc</keyword>
<evidence type="ECO:0000256" key="4">
    <source>
        <dbReference type="ARBA" id="ARBA00022833"/>
    </source>
</evidence>
<keyword evidence="2" id="KW-0677">Repeat</keyword>
<evidence type="ECO:0000313" key="6">
    <source>
        <dbReference type="EMBL" id="GHP01655.1"/>
    </source>
</evidence>
<name>A0A830H3J2_9CHLO</name>
<dbReference type="Proteomes" id="UP000660262">
    <property type="component" value="Unassembled WGS sequence"/>
</dbReference>
<evidence type="ECO:0000313" key="7">
    <source>
        <dbReference type="Proteomes" id="UP000660262"/>
    </source>
</evidence>
<organism evidence="6 7">
    <name type="scientific">Pycnococcus provasolii</name>
    <dbReference type="NCBI Taxonomy" id="41880"/>
    <lineage>
        <taxon>Eukaryota</taxon>
        <taxon>Viridiplantae</taxon>
        <taxon>Chlorophyta</taxon>
        <taxon>Pseudoscourfieldiophyceae</taxon>
        <taxon>Pseudoscourfieldiales</taxon>
        <taxon>Pycnococcaceae</taxon>
        <taxon>Pycnococcus</taxon>
    </lineage>
</organism>
<sequence>MGSSTEAPGWLTAFGRGTLAAVEGAVGGALAAGGGAVSHAASGATAAGGALAAAGGVVSEAAVATSLAVGGALAAGGGAVSHAIVKNIVPAKNPDDDGAAGGGDVGLVGLDDHYDDSEALFDDMNDVLLGTSRMSETAASLAGSGSAASSPSPSGRIRLLVDVLDNVPRSALMDAQGSRCVGCQHALASFDSSVKRSLGTAGGMLDAFASLLPSGTAPGTALRRQARLCEYTGSLYCEMCHENETAVLPRCVLWDWDFAPRKVCKLAHEFLTSIEMQPILCVDAVNPELYNRVHLLHECASKRRAIVQLCDRVPKHKLDSLLRSAGRLRYLCETPSFWAMRELCDLGKGAFSELPGYLDRLEGALHRIVVAHQQM</sequence>
<protein>
    <recommendedName>
        <fullName evidence="5">Rubicon Homology domain-containing protein</fullName>
    </recommendedName>
</protein>
<evidence type="ECO:0000256" key="1">
    <source>
        <dbReference type="ARBA" id="ARBA00022723"/>
    </source>
</evidence>
<dbReference type="GO" id="GO:0008270">
    <property type="term" value="F:zinc ion binding"/>
    <property type="evidence" value="ECO:0007669"/>
    <property type="project" value="UniProtKB-KW"/>
</dbReference>
<evidence type="ECO:0000256" key="2">
    <source>
        <dbReference type="ARBA" id="ARBA00022737"/>
    </source>
</evidence>
<dbReference type="PANTHER" id="PTHR12326:SF3">
    <property type="entry name" value="DIFFERENTIALLY EXPRESSED IN FDCP 8 HOMOLOG"/>
    <property type="match status" value="1"/>
</dbReference>
<dbReference type="InterPro" id="IPR025258">
    <property type="entry name" value="RH_dom"/>
</dbReference>
<gene>
    <name evidence="6" type="ORF">PPROV_000041200</name>
</gene>
<proteinExistence type="predicted"/>
<feature type="domain" description="Rubicon Homology" evidence="5">
    <location>
        <begin position="227"/>
        <end position="372"/>
    </location>
</feature>
<accession>A0A830H3J2</accession>
<dbReference type="AlphaFoldDB" id="A0A830H3J2"/>
<reference evidence="6" key="1">
    <citation type="submission" date="2020-10" db="EMBL/GenBank/DDBJ databases">
        <title>Unveiling of a novel bifunctional photoreceptor, Dualchrome1, isolated from a cosmopolitan green alga.</title>
        <authorList>
            <person name="Suzuki S."/>
            <person name="Kawachi M."/>
        </authorList>
    </citation>
    <scope>NUCLEOTIDE SEQUENCE</scope>
    <source>
        <strain evidence="6">NIES 2893</strain>
    </source>
</reference>
<keyword evidence="3" id="KW-0863">Zinc-finger</keyword>
<dbReference type="OrthoDB" id="568410at2759"/>
<dbReference type="PANTHER" id="PTHR12326">
    <property type="entry name" value="PLECKSTRIN HOMOLOGY DOMAIN CONTAINING PROTEIN"/>
    <property type="match status" value="1"/>
</dbReference>
<dbReference type="InterPro" id="IPR051366">
    <property type="entry name" value="DEF8"/>
</dbReference>
<keyword evidence="1" id="KW-0479">Metal-binding</keyword>
<dbReference type="SMART" id="SM01175">
    <property type="entry name" value="DUF4206"/>
    <property type="match status" value="1"/>
</dbReference>
<dbReference type="Pfam" id="PF13901">
    <property type="entry name" value="RH_dom"/>
    <property type="match status" value="1"/>
</dbReference>
<keyword evidence="7" id="KW-1185">Reference proteome</keyword>
<dbReference type="EMBL" id="BNJQ01000001">
    <property type="protein sequence ID" value="GHP01655.1"/>
    <property type="molecule type" value="Genomic_DNA"/>
</dbReference>
<comment type="caution">
    <text evidence="6">The sequence shown here is derived from an EMBL/GenBank/DDBJ whole genome shotgun (WGS) entry which is preliminary data.</text>
</comment>
<evidence type="ECO:0000256" key="3">
    <source>
        <dbReference type="ARBA" id="ARBA00022771"/>
    </source>
</evidence>